<dbReference type="PROSITE" id="PS51846">
    <property type="entry name" value="CNNM"/>
    <property type="match status" value="1"/>
</dbReference>
<dbReference type="Gene3D" id="3.10.580.10">
    <property type="entry name" value="CBS-domain"/>
    <property type="match status" value="1"/>
</dbReference>
<keyword evidence="5" id="KW-0129">CBS domain</keyword>
<accession>A0A381QMR2</accession>
<evidence type="ECO:0000256" key="1">
    <source>
        <dbReference type="ARBA" id="ARBA00004141"/>
    </source>
</evidence>
<feature type="transmembrane region" description="Helical" evidence="7">
    <location>
        <begin position="88"/>
        <end position="107"/>
    </location>
</feature>
<feature type="domain" description="CBS" evidence="8">
    <location>
        <begin position="198"/>
        <end position="258"/>
    </location>
</feature>
<dbReference type="AlphaFoldDB" id="A0A381QMR2"/>
<dbReference type="PROSITE" id="PS51371">
    <property type="entry name" value="CBS"/>
    <property type="match status" value="2"/>
</dbReference>
<evidence type="ECO:0000256" key="4">
    <source>
        <dbReference type="ARBA" id="ARBA00022989"/>
    </source>
</evidence>
<dbReference type="FunFam" id="3.10.580.10:FF:000002">
    <property type="entry name" value="Magnesium/cobalt efflux protein CorC"/>
    <property type="match status" value="1"/>
</dbReference>
<dbReference type="SMART" id="SM01091">
    <property type="entry name" value="CorC_HlyC"/>
    <property type="match status" value="1"/>
</dbReference>
<reference evidence="10" key="1">
    <citation type="submission" date="2018-05" db="EMBL/GenBank/DDBJ databases">
        <authorList>
            <person name="Lanie J.A."/>
            <person name="Ng W.-L."/>
            <person name="Kazmierczak K.M."/>
            <person name="Andrzejewski T.M."/>
            <person name="Davidsen T.M."/>
            <person name="Wayne K.J."/>
            <person name="Tettelin H."/>
            <person name="Glass J.I."/>
            <person name="Rusch D."/>
            <person name="Podicherti R."/>
            <person name="Tsui H.-C.T."/>
            <person name="Winkler M.E."/>
        </authorList>
    </citation>
    <scope>NUCLEOTIDE SEQUENCE</scope>
</reference>
<dbReference type="SMART" id="SM00116">
    <property type="entry name" value="CBS"/>
    <property type="match status" value="2"/>
</dbReference>
<dbReference type="CDD" id="cd04590">
    <property type="entry name" value="CBS_pair_CorC_HlyC_assoc"/>
    <property type="match status" value="1"/>
</dbReference>
<dbReference type="EMBL" id="UINC01001379">
    <property type="protein sequence ID" value="SUZ79237.1"/>
    <property type="molecule type" value="Genomic_DNA"/>
</dbReference>
<dbReference type="GO" id="GO:0050660">
    <property type="term" value="F:flavin adenine dinucleotide binding"/>
    <property type="evidence" value="ECO:0007669"/>
    <property type="project" value="InterPro"/>
</dbReference>
<dbReference type="Pfam" id="PF00571">
    <property type="entry name" value="CBS"/>
    <property type="match status" value="2"/>
</dbReference>
<organism evidence="10">
    <name type="scientific">marine metagenome</name>
    <dbReference type="NCBI Taxonomy" id="408172"/>
    <lineage>
        <taxon>unclassified sequences</taxon>
        <taxon>metagenomes</taxon>
        <taxon>ecological metagenomes</taxon>
    </lineage>
</organism>
<evidence type="ECO:0008006" key="11">
    <source>
        <dbReference type="Google" id="ProtNLM"/>
    </source>
</evidence>
<evidence type="ECO:0000256" key="7">
    <source>
        <dbReference type="SAM" id="Phobius"/>
    </source>
</evidence>
<dbReference type="PANTHER" id="PTHR22777:SF4">
    <property type="entry name" value="UPF0053 PROTEIN SLL1254"/>
    <property type="match status" value="1"/>
</dbReference>
<feature type="domain" description="CNNM transmembrane" evidence="9">
    <location>
        <begin position="1"/>
        <end position="179"/>
    </location>
</feature>
<feature type="domain" description="CBS" evidence="8">
    <location>
        <begin position="261"/>
        <end position="318"/>
    </location>
</feature>
<feature type="transmembrane region" description="Helical" evidence="7">
    <location>
        <begin position="127"/>
        <end position="145"/>
    </location>
</feature>
<evidence type="ECO:0000256" key="3">
    <source>
        <dbReference type="ARBA" id="ARBA00022737"/>
    </source>
</evidence>
<name>A0A381QMR2_9ZZZZ</name>
<keyword evidence="6 7" id="KW-0472">Membrane</keyword>
<dbReference type="InterPro" id="IPR016169">
    <property type="entry name" value="FAD-bd_PCMH_sub2"/>
</dbReference>
<protein>
    <recommendedName>
        <fullName evidence="11">Hemolysin</fullName>
    </recommendedName>
</protein>
<comment type="subcellular location">
    <subcellularLocation>
        <location evidence="1">Membrane</location>
        <topology evidence="1">Multi-pass membrane protein</topology>
    </subcellularLocation>
</comment>
<dbReference type="InterPro" id="IPR036318">
    <property type="entry name" value="FAD-bd_PCMH-like_sf"/>
</dbReference>
<keyword evidence="4 7" id="KW-1133">Transmembrane helix</keyword>
<dbReference type="InterPro" id="IPR002550">
    <property type="entry name" value="CNNM"/>
</dbReference>
<evidence type="ECO:0000313" key="10">
    <source>
        <dbReference type="EMBL" id="SUZ79237.1"/>
    </source>
</evidence>
<dbReference type="PANTHER" id="PTHR22777">
    <property type="entry name" value="HEMOLYSIN-RELATED"/>
    <property type="match status" value="1"/>
</dbReference>
<dbReference type="SUPFAM" id="SSF54631">
    <property type="entry name" value="CBS-domain pair"/>
    <property type="match status" value="1"/>
</dbReference>
<evidence type="ECO:0000256" key="5">
    <source>
        <dbReference type="ARBA" id="ARBA00023122"/>
    </source>
</evidence>
<proteinExistence type="predicted"/>
<keyword evidence="3" id="KW-0677">Repeat</keyword>
<evidence type="ECO:0000256" key="2">
    <source>
        <dbReference type="ARBA" id="ARBA00022692"/>
    </source>
</evidence>
<gene>
    <name evidence="10" type="ORF">METZ01_LOCUS32091</name>
</gene>
<keyword evidence="2 7" id="KW-0812">Transmembrane</keyword>
<evidence type="ECO:0000259" key="8">
    <source>
        <dbReference type="PROSITE" id="PS51371"/>
    </source>
</evidence>
<dbReference type="GO" id="GO:0005886">
    <property type="term" value="C:plasma membrane"/>
    <property type="evidence" value="ECO:0007669"/>
    <property type="project" value="TreeGrafter"/>
</dbReference>
<sequence length="416" mass="46147">MGALAWILGLSLGTSFACSILEAVFLSVSQSYIALLKEQGEWAGKWLEEAREHVDEPIAAILTLNTIAHTVGATFSGALVQELFGDPFLTAFSIGLTLAVLIVSEIIPKTLGARHWRRLAKPAAHILRVMVFVMKPILWPLGWISRSLTPKGEQSTLSRDELAVLTEIGRREGTLDEEEWQVMNRIIRLDEVSVGEVMTPRMDMTAIPVNATIEEVQDIMLETGHLRVPVYQETVDNIIGILVARDVWRASHSGIQDLNQLIRDVPFAPASKPVEDLIPEMRAERVKMAIVVDEFGGTAGLVTLEDLIEEIVGEIQDEHESDEPIPFQRTEDGSLRVWGGVSLRDAIARLGFTLMPDEEEGYDTIGGLVFGRLNRLPLMGDTVKVDGGVLQVSKVRGRRIEYLLFLPADEQDRFLP</sequence>
<dbReference type="Pfam" id="PF01595">
    <property type="entry name" value="CNNM"/>
    <property type="match status" value="1"/>
</dbReference>
<dbReference type="InterPro" id="IPR000644">
    <property type="entry name" value="CBS_dom"/>
</dbReference>
<dbReference type="InterPro" id="IPR044751">
    <property type="entry name" value="Ion_transp-like_CBS"/>
</dbReference>
<evidence type="ECO:0000259" key="9">
    <source>
        <dbReference type="PROSITE" id="PS51846"/>
    </source>
</evidence>
<dbReference type="Pfam" id="PF03471">
    <property type="entry name" value="CorC_HlyC"/>
    <property type="match status" value="1"/>
</dbReference>
<evidence type="ECO:0000256" key="6">
    <source>
        <dbReference type="ARBA" id="ARBA00023136"/>
    </source>
</evidence>
<dbReference type="InterPro" id="IPR005170">
    <property type="entry name" value="Transptr-assoc_dom"/>
</dbReference>
<dbReference type="SUPFAM" id="SSF56176">
    <property type="entry name" value="FAD-binding/transporter-associated domain-like"/>
    <property type="match status" value="1"/>
</dbReference>
<dbReference type="InterPro" id="IPR046342">
    <property type="entry name" value="CBS_dom_sf"/>
</dbReference>
<dbReference type="Gene3D" id="3.30.465.10">
    <property type="match status" value="1"/>
</dbReference>